<dbReference type="EMBL" id="LDXT01000045">
    <property type="protein sequence ID" value="KRT56530.1"/>
    <property type="molecule type" value="Genomic_DNA"/>
</dbReference>
<feature type="region of interest" description="Disordered" evidence="1">
    <location>
        <begin position="178"/>
        <end position="217"/>
    </location>
</feature>
<dbReference type="AlphaFoldDB" id="A0A0T5Z4Z8"/>
<evidence type="ECO:0000259" key="2">
    <source>
        <dbReference type="Pfam" id="PF07693"/>
    </source>
</evidence>
<dbReference type="Proteomes" id="UP000051634">
    <property type="component" value="Unassembled WGS sequence"/>
</dbReference>
<name>A0A0T5Z4Z8_9GAMM</name>
<reference evidence="5 6" key="1">
    <citation type="submission" date="2015-11" db="EMBL/GenBank/DDBJ databases">
        <title>The genome of Candidatus Endoriftia persephone in Ridgeia piscesae and population structure of the North Eastern Pacific vestimentiferan symbionts.</title>
        <authorList>
            <person name="Perez M."/>
            <person name="Juniper K.S."/>
        </authorList>
    </citation>
    <scope>NUCLEOTIDE SEQUENCE [LARGE SCALE GENOMIC DNA]</scope>
    <source>
        <strain evidence="4">Ind10</strain>
        <strain evidence="3">Ind11</strain>
    </source>
</reference>
<keyword evidence="6" id="KW-1185">Reference proteome</keyword>
<accession>A0A0T5Z4Z8</accession>
<dbReference type="RefSeq" id="WP_232433140.1">
    <property type="nucleotide sequence ID" value="NZ_KQ556971.1"/>
</dbReference>
<comment type="caution">
    <text evidence="4">The sequence shown here is derived from an EMBL/GenBank/DDBJ whole genome shotgun (WGS) entry which is preliminary data.</text>
</comment>
<dbReference type="Pfam" id="PF07693">
    <property type="entry name" value="KAP_NTPase"/>
    <property type="match status" value="1"/>
</dbReference>
<dbReference type="Proteomes" id="UP000051276">
    <property type="component" value="Unassembled WGS sequence"/>
</dbReference>
<feature type="compositionally biased region" description="Basic and acidic residues" evidence="1">
    <location>
        <begin position="246"/>
        <end position="255"/>
    </location>
</feature>
<feature type="region of interest" description="Disordered" evidence="1">
    <location>
        <begin position="231"/>
        <end position="255"/>
    </location>
</feature>
<sequence length="313" mass="34464">MAGPPLPSKEGLAQLSPEALTIYAGRSALRVLPLIANQGTFESWGSEAQQKLQVAELAAGSSILRQGRYQRLPTLRVLPHAQWRQSASHPQSLRLVMDVPGVAVIVAVDERMALAALTQHYYELAEKGSQRTAQAIARDYPGKIFHLPVCLSDPAKEDVENYILKDLIVEVLQDADLSSDKKKRSSGTDVSGELTVRPGPHGAEPGQQVAPGGLLGDSAVPAQQKLVDEMQPSGGEVVPEETGAEEGGKAPKEDKKRTQLLAGKAIRETTKERELFMQLADWLKISNPRRLKRLLNSYRLRRRQAWHHRFDVE</sequence>
<evidence type="ECO:0000313" key="5">
    <source>
        <dbReference type="Proteomes" id="UP000051276"/>
    </source>
</evidence>
<evidence type="ECO:0000256" key="1">
    <source>
        <dbReference type="SAM" id="MobiDB-lite"/>
    </source>
</evidence>
<dbReference type="STRING" id="54398.Ga0074115_1527"/>
<protein>
    <submittedName>
        <fullName evidence="3 4">KAP family P-loop domain</fullName>
    </submittedName>
</protein>
<evidence type="ECO:0000313" key="4">
    <source>
        <dbReference type="EMBL" id="KRT57956.1"/>
    </source>
</evidence>
<feature type="domain" description="KAP NTPase" evidence="2">
    <location>
        <begin position="93"/>
        <end position="303"/>
    </location>
</feature>
<gene>
    <name evidence="3" type="ORF">Ga0074115_1527</name>
    <name evidence="4" type="ORF">Ga0076813_12642</name>
</gene>
<proteinExistence type="predicted"/>
<evidence type="ECO:0000313" key="3">
    <source>
        <dbReference type="EMBL" id="KRT56530.1"/>
    </source>
</evidence>
<dbReference type="EMBL" id="LMXI01000430">
    <property type="protein sequence ID" value="KRT57956.1"/>
    <property type="molecule type" value="Genomic_DNA"/>
</dbReference>
<organism evidence="4 5">
    <name type="scientific">endosymbiont of Ridgeia piscesae</name>
    <dbReference type="NCBI Taxonomy" id="54398"/>
    <lineage>
        <taxon>Bacteria</taxon>
        <taxon>Pseudomonadati</taxon>
        <taxon>Pseudomonadota</taxon>
        <taxon>Gammaproteobacteria</taxon>
        <taxon>sulfur-oxidizing symbionts</taxon>
    </lineage>
</organism>
<evidence type="ECO:0000313" key="6">
    <source>
        <dbReference type="Proteomes" id="UP000051634"/>
    </source>
</evidence>
<dbReference type="InterPro" id="IPR011646">
    <property type="entry name" value="KAP_P-loop"/>
</dbReference>